<sequence length="56" mass="6767">MQVLQKYENHSCQKINKEKSLFCMFRHAKRRKNDFAELIKKISNNLQIWKSKLSAL</sequence>
<evidence type="ECO:0000313" key="2">
    <source>
        <dbReference type="Proteomes" id="UP000824120"/>
    </source>
</evidence>
<dbReference type="AlphaFoldDB" id="A0A9J5ZRJ0"/>
<evidence type="ECO:0000313" key="1">
    <source>
        <dbReference type="EMBL" id="KAG5614639.1"/>
    </source>
</evidence>
<accession>A0A9J5ZRJ0</accession>
<name>A0A9J5ZRJ0_SOLCO</name>
<organism evidence="1 2">
    <name type="scientific">Solanum commersonii</name>
    <name type="common">Commerson's wild potato</name>
    <name type="synonym">Commerson's nightshade</name>
    <dbReference type="NCBI Taxonomy" id="4109"/>
    <lineage>
        <taxon>Eukaryota</taxon>
        <taxon>Viridiplantae</taxon>
        <taxon>Streptophyta</taxon>
        <taxon>Embryophyta</taxon>
        <taxon>Tracheophyta</taxon>
        <taxon>Spermatophyta</taxon>
        <taxon>Magnoliopsida</taxon>
        <taxon>eudicotyledons</taxon>
        <taxon>Gunneridae</taxon>
        <taxon>Pentapetalae</taxon>
        <taxon>asterids</taxon>
        <taxon>lamiids</taxon>
        <taxon>Solanales</taxon>
        <taxon>Solanaceae</taxon>
        <taxon>Solanoideae</taxon>
        <taxon>Solaneae</taxon>
        <taxon>Solanum</taxon>
    </lineage>
</organism>
<reference evidence="1 2" key="1">
    <citation type="submission" date="2020-09" db="EMBL/GenBank/DDBJ databases">
        <title>De no assembly of potato wild relative species, Solanum commersonii.</title>
        <authorList>
            <person name="Cho K."/>
        </authorList>
    </citation>
    <scope>NUCLEOTIDE SEQUENCE [LARGE SCALE GENOMIC DNA]</scope>
    <source>
        <strain evidence="1">LZ3.2</strain>
        <tissue evidence="1">Leaf</tissue>
    </source>
</reference>
<dbReference type="Proteomes" id="UP000824120">
    <property type="component" value="Chromosome 3"/>
</dbReference>
<dbReference type="EMBL" id="JACXVP010000003">
    <property type="protein sequence ID" value="KAG5614639.1"/>
    <property type="molecule type" value="Genomic_DNA"/>
</dbReference>
<proteinExistence type="predicted"/>
<protein>
    <submittedName>
        <fullName evidence="1">Uncharacterized protein</fullName>
    </submittedName>
</protein>
<feature type="non-terminal residue" evidence="1">
    <location>
        <position position="56"/>
    </location>
</feature>
<gene>
    <name evidence="1" type="ORF">H5410_014463</name>
</gene>
<comment type="caution">
    <text evidence="1">The sequence shown here is derived from an EMBL/GenBank/DDBJ whole genome shotgun (WGS) entry which is preliminary data.</text>
</comment>
<keyword evidence="2" id="KW-1185">Reference proteome</keyword>